<dbReference type="EMBL" id="BTSY01000002">
    <property type="protein sequence ID" value="GMT13359.1"/>
    <property type="molecule type" value="Genomic_DNA"/>
</dbReference>
<keyword evidence="2" id="KW-1133">Transmembrane helix</keyword>
<protein>
    <recommendedName>
        <fullName evidence="5">Transmembrane protein</fullName>
    </recommendedName>
</protein>
<keyword evidence="2" id="KW-0472">Membrane</keyword>
<dbReference type="AlphaFoldDB" id="A0AAV5V661"/>
<keyword evidence="2" id="KW-0812">Transmembrane</keyword>
<evidence type="ECO:0000313" key="3">
    <source>
        <dbReference type="EMBL" id="GMT13359.1"/>
    </source>
</evidence>
<sequence>MPSCHCRPLLSLFVTCTNIREVAAKFGSNFDESEQTLMILAFFGVLMVILPCIIICRRIQENDGNDNPVARTRHEVPMRSLVIVANQQVDQYPKQQRVPVARPQLPPSNQTDIGGANYEWKMDGAVGDRPPSAPLLEDDNTEPKS</sequence>
<proteinExistence type="predicted"/>
<evidence type="ECO:0000256" key="1">
    <source>
        <dbReference type="SAM" id="MobiDB-lite"/>
    </source>
</evidence>
<evidence type="ECO:0000313" key="4">
    <source>
        <dbReference type="Proteomes" id="UP001432322"/>
    </source>
</evidence>
<dbReference type="Proteomes" id="UP001432322">
    <property type="component" value="Unassembled WGS sequence"/>
</dbReference>
<keyword evidence="4" id="KW-1185">Reference proteome</keyword>
<feature type="region of interest" description="Disordered" evidence="1">
    <location>
        <begin position="94"/>
        <end position="145"/>
    </location>
</feature>
<comment type="caution">
    <text evidence="3">The sequence shown here is derived from an EMBL/GenBank/DDBJ whole genome shotgun (WGS) entry which is preliminary data.</text>
</comment>
<accession>A0AAV5V661</accession>
<organism evidence="3 4">
    <name type="scientific">Pristionchus fissidentatus</name>
    <dbReference type="NCBI Taxonomy" id="1538716"/>
    <lineage>
        <taxon>Eukaryota</taxon>
        <taxon>Metazoa</taxon>
        <taxon>Ecdysozoa</taxon>
        <taxon>Nematoda</taxon>
        <taxon>Chromadorea</taxon>
        <taxon>Rhabditida</taxon>
        <taxon>Rhabditina</taxon>
        <taxon>Diplogasteromorpha</taxon>
        <taxon>Diplogasteroidea</taxon>
        <taxon>Neodiplogasteridae</taxon>
        <taxon>Pristionchus</taxon>
    </lineage>
</organism>
<feature type="compositionally biased region" description="Acidic residues" evidence="1">
    <location>
        <begin position="136"/>
        <end position="145"/>
    </location>
</feature>
<reference evidence="3" key="1">
    <citation type="submission" date="2023-10" db="EMBL/GenBank/DDBJ databases">
        <title>Genome assembly of Pristionchus species.</title>
        <authorList>
            <person name="Yoshida K."/>
            <person name="Sommer R.J."/>
        </authorList>
    </citation>
    <scope>NUCLEOTIDE SEQUENCE</scope>
    <source>
        <strain evidence="3">RS5133</strain>
    </source>
</reference>
<gene>
    <name evidence="3" type="ORF">PFISCL1PPCAC_4656</name>
</gene>
<feature type="transmembrane region" description="Helical" evidence="2">
    <location>
        <begin position="37"/>
        <end position="56"/>
    </location>
</feature>
<evidence type="ECO:0008006" key="5">
    <source>
        <dbReference type="Google" id="ProtNLM"/>
    </source>
</evidence>
<evidence type="ECO:0000256" key="2">
    <source>
        <dbReference type="SAM" id="Phobius"/>
    </source>
</evidence>
<name>A0AAV5V661_9BILA</name>